<proteinExistence type="predicted"/>
<dbReference type="InterPro" id="IPR013317">
    <property type="entry name" value="DnaA_dom"/>
</dbReference>
<dbReference type="PANTHER" id="PTHR30050">
    <property type="entry name" value="CHROMOSOMAL REPLICATION INITIATOR PROTEIN DNAA"/>
    <property type="match status" value="1"/>
</dbReference>
<reference evidence="3" key="1">
    <citation type="submission" date="2016-10" db="EMBL/GenBank/DDBJ databases">
        <authorList>
            <person name="Varghese N."/>
            <person name="Submissions S."/>
        </authorList>
    </citation>
    <scope>NUCLEOTIDE SEQUENCE [LARGE SCALE GENOMIC DNA]</scope>
    <source>
        <strain evidence="3">S7</strain>
    </source>
</reference>
<evidence type="ECO:0000259" key="1">
    <source>
        <dbReference type="Pfam" id="PF00308"/>
    </source>
</evidence>
<dbReference type="Gene3D" id="3.40.50.300">
    <property type="entry name" value="P-loop containing nucleotide triphosphate hydrolases"/>
    <property type="match status" value="1"/>
</dbReference>
<dbReference type="GO" id="GO:0006260">
    <property type="term" value="P:DNA replication"/>
    <property type="evidence" value="ECO:0007669"/>
    <property type="project" value="TreeGrafter"/>
</dbReference>
<gene>
    <name evidence="2" type="ORF">SAMN05518683_102260</name>
</gene>
<evidence type="ECO:0000313" key="2">
    <source>
        <dbReference type="EMBL" id="SFP09774.1"/>
    </source>
</evidence>
<protein>
    <submittedName>
        <fullName evidence="2">DNA replication protein DnaC</fullName>
    </submittedName>
</protein>
<evidence type="ECO:0000313" key="3">
    <source>
        <dbReference type="Proteomes" id="UP000198892"/>
    </source>
</evidence>
<dbReference type="SUPFAM" id="SSF52540">
    <property type="entry name" value="P-loop containing nucleoside triphosphate hydrolases"/>
    <property type="match status" value="1"/>
</dbReference>
<dbReference type="PANTHER" id="PTHR30050:SF4">
    <property type="entry name" value="ATP-BINDING PROTEIN RV3427C IN INSERTION SEQUENCE-RELATED"/>
    <property type="match status" value="1"/>
</dbReference>
<dbReference type="InterPro" id="IPR027417">
    <property type="entry name" value="P-loop_NTPase"/>
</dbReference>
<keyword evidence="3" id="KW-1185">Reference proteome</keyword>
<accession>A0A1I5MJJ8</accession>
<dbReference type="Proteomes" id="UP000198892">
    <property type="component" value="Unassembled WGS sequence"/>
</dbReference>
<dbReference type="EMBL" id="FOXD01000002">
    <property type="protein sequence ID" value="SFP09774.1"/>
    <property type="molecule type" value="Genomic_DNA"/>
</dbReference>
<dbReference type="Pfam" id="PF00308">
    <property type="entry name" value="Bac_DnaA"/>
    <property type="match status" value="1"/>
</dbReference>
<dbReference type="RefSeq" id="WP_170840921.1">
    <property type="nucleotide sequence ID" value="NZ_FOXD01000002.1"/>
</dbReference>
<sequence length="218" mass="25082">MDKRAEEAAVPENFKDAKLNNFKKDVYVLPESQEIINLAFKASKNFVWHFDKFRDEGKGLYFHSNTKGSGKTRLISSITNAINSQHPQLHAIYKKADDLLGEIKSTFIPNVDTEQVIDKFRTSDLLVVDDLGVENIDDKNGWVERTLTDIFDKRLEKNKVTIFSSNYSLSDLDGVYASDRISSRIRKMVVEIPMPEESIRDQESRKEAEEMENILFRG</sequence>
<organism evidence="2 3">
    <name type="scientific">Salibacterium halotolerans</name>
    <dbReference type="NCBI Taxonomy" id="1884432"/>
    <lineage>
        <taxon>Bacteria</taxon>
        <taxon>Bacillati</taxon>
        <taxon>Bacillota</taxon>
        <taxon>Bacilli</taxon>
        <taxon>Bacillales</taxon>
        <taxon>Bacillaceae</taxon>
    </lineage>
</organism>
<name>A0A1I5MJJ8_9BACI</name>
<dbReference type="AlphaFoldDB" id="A0A1I5MJJ8"/>
<feature type="domain" description="Chromosomal replication initiator protein DnaA ATPAse" evidence="1">
    <location>
        <begin position="60"/>
        <end position="186"/>
    </location>
</feature>
<dbReference type="STRING" id="1884432.SAMN05518683_102260"/>